<dbReference type="EC" id="2.7.13.3" evidence="3"/>
<dbReference type="PROSITE" id="PS50885">
    <property type="entry name" value="HAMP"/>
    <property type="match status" value="1"/>
</dbReference>
<dbReference type="CDD" id="cd00082">
    <property type="entry name" value="HisKA"/>
    <property type="match status" value="1"/>
</dbReference>
<evidence type="ECO:0000256" key="7">
    <source>
        <dbReference type="ARBA" id="ARBA00022777"/>
    </source>
</evidence>
<dbReference type="PRINTS" id="PR00344">
    <property type="entry name" value="BCTRLSENSOR"/>
</dbReference>
<evidence type="ECO:0000259" key="14">
    <source>
        <dbReference type="PROSITE" id="PS50885"/>
    </source>
</evidence>
<dbReference type="PROSITE" id="PS50109">
    <property type="entry name" value="HIS_KIN"/>
    <property type="match status" value="1"/>
</dbReference>
<evidence type="ECO:0000256" key="3">
    <source>
        <dbReference type="ARBA" id="ARBA00012438"/>
    </source>
</evidence>
<dbReference type="InterPro" id="IPR036890">
    <property type="entry name" value="HATPase_C_sf"/>
</dbReference>
<feature type="compositionally biased region" description="Low complexity" evidence="11">
    <location>
        <begin position="433"/>
        <end position="450"/>
    </location>
</feature>
<proteinExistence type="predicted"/>
<dbReference type="InterPro" id="IPR036097">
    <property type="entry name" value="HisK_dim/P_sf"/>
</dbReference>
<dbReference type="GO" id="GO:0000155">
    <property type="term" value="F:phosphorelay sensor kinase activity"/>
    <property type="evidence" value="ECO:0007669"/>
    <property type="project" value="InterPro"/>
</dbReference>
<dbReference type="AlphaFoldDB" id="A0A261FT28"/>
<protein>
    <recommendedName>
        <fullName evidence="3">histidine kinase</fullName>
        <ecNumber evidence="3">2.7.13.3</ecNumber>
    </recommendedName>
</protein>
<dbReference type="SMART" id="SM00388">
    <property type="entry name" value="HisKA"/>
    <property type="match status" value="1"/>
</dbReference>
<dbReference type="SUPFAM" id="SSF158472">
    <property type="entry name" value="HAMP domain-like"/>
    <property type="match status" value="1"/>
</dbReference>
<keyword evidence="8 12" id="KW-1133">Transmembrane helix</keyword>
<dbReference type="CDD" id="cd00075">
    <property type="entry name" value="HATPase"/>
    <property type="match status" value="1"/>
</dbReference>
<name>A0A261FT28_9BIFI</name>
<evidence type="ECO:0000256" key="2">
    <source>
        <dbReference type="ARBA" id="ARBA00004236"/>
    </source>
</evidence>
<dbReference type="Gene3D" id="3.30.565.10">
    <property type="entry name" value="Histidine kinase-like ATPase, C-terminal domain"/>
    <property type="match status" value="1"/>
</dbReference>
<gene>
    <name evidence="15" type="ORF">BLEM_0853</name>
</gene>
<evidence type="ECO:0000256" key="11">
    <source>
        <dbReference type="SAM" id="MobiDB-lite"/>
    </source>
</evidence>
<comment type="caution">
    <text evidence="15">The sequence shown here is derived from an EMBL/GenBank/DDBJ whole genome shotgun (WGS) entry which is preliminary data.</text>
</comment>
<feature type="domain" description="Histidine kinase" evidence="13">
    <location>
        <begin position="331"/>
        <end position="616"/>
    </location>
</feature>
<dbReference type="Pfam" id="PF02518">
    <property type="entry name" value="HATPase_c"/>
    <property type="match status" value="1"/>
</dbReference>
<feature type="domain" description="HAMP" evidence="14">
    <location>
        <begin position="263"/>
        <end position="316"/>
    </location>
</feature>
<dbReference type="SUPFAM" id="SSF55874">
    <property type="entry name" value="ATPase domain of HSP90 chaperone/DNA topoisomerase II/histidine kinase"/>
    <property type="match status" value="1"/>
</dbReference>
<keyword evidence="9" id="KW-0902">Two-component regulatory system</keyword>
<keyword evidence="7 15" id="KW-0418">Kinase</keyword>
<dbReference type="Gene3D" id="1.10.287.130">
    <property type="match status" value="1"/>
</dbReference>
<keyword evidence="16" id="KW-1185">Reference proteome</keyword>
<evidence type="ECO:0000256" key="4">
    <source>
        <dbReference type="ARBA" id="ARBA00022553"/>
    </source>
</evidence>
<comment type="subcellular location">
    <subcellularLocation>
        <location evidence="2">Cell membrane</location>
    </subcellularLocation>
</comment>
<dbReference type="InterPro" id="IPR003594">
    <property type="entry name" value="HATPase_dom"/>
</dbReference>
<feature type="transmembrane region" description="Helical" evidence="12">
    <location>
        <begin position="41"/>
        <end position="64"/>
    </location>
</feature>
<evidence type="ECO:0000256" key="8">
    <source>
        <dbReference type="ARBA" id="ARBA00022989"/>
    </source>
</evidence>
<dbReference type="InterPro" id="IPR050428">
    <property type="entry name" value="TCS_sensor_his_kinase"/>
</dbReference>
<feature type="region of interest" description="Disordered" evidence="11">
    <location>
        <begin position="431"/>
        <end position="450"/>
    </location>
</feature>
<dbReference type="PANTHER" id="PTHR45436:SF5">
    <property type="entry name" value="SENSOR HISTIDINE KINASE TRCS"/>
    <property type="match status" value="1"/>
</dbReference>
<dbReference type="InterPro" id="IPR003660">
    <property type="entry name" value="HAMP_dom"/>
</dbReference>
<organism evidence="15 16">
    <name type="scientific">Bifidobacterium lemurum</name>
    <dbReference type="NCBI Taxonomy" id="1603886"/>
    <lineage>
        <taxon>Bacteria</taxon>
        <taxon>Bacillati</taxon>
        <taxon>Actinomycetota</taxon>
        <taxon>Actinomycetes</taxon>
        <taxon>Bifidobacteriales</taxon>
        <taxon>Bifidobacteriaceae</taxon>
        <taxon>Bifidobacterium</taxon>
    </lineage>
</organism>
<dbReference type="Pfam" id="PF00512">
    <property type="entry name" value="HisKA"/>
    <property type="match status" value="1"/>
</dbReference>
<dbReference type="Pfam" id="PF00672">
    <property type="entry name" value="HAMP"/>
    <property type="match status" value="1"/>
</dbReference>
<dbReference type="Proteomes" id="UP000216352">
    <property type="component" value="Unassembled WGS sequence"/>
</dbReference>
<evidence type="ECO:0000256" key="1">
    <source>
        <dbReference type="ARBA" id="ARBA00000085"/>
    </source>
</evidence>
<dbReference type="PANTHER" id="PTHR45436">
    <property type="entry name" value="SENSOR HISTIDINE KINASE YKOH"/>
    <property type="match status" value="1"/>
</dbReference>
<dbReference type="SMART" id="SM00304">
    <property type="entry name" value="HAMP"/>
    <property type="match status" value="1"/>
</dbReference>
<keyword evidence="10 12" id="KW-0472">Membrane</keyword>
<accession>A0A261FT28</accession>
<dbReference type="Gene3D" id="6.10.340.10">
    <property type="match status" value="1"/>
</dbReference>
<keyword evidence="4" id="KW-0597">Phosphoprotein</keyword>
<evidence type="ECO:0000256" key="12">
    <source>
        <dbReference type="SAM" id="Phobius"/>
    </source>
</evidence>
<dbReference type="STRING" id="1603886.GCA_001895165_01644"/>
<evidence type="ECO:0000256" key="9">
    <source>
        <dbReference type="ARBA" id="ARBA00023012"/>
    </source>
</evidence>
<evidence type="ECO:0000256" key="6">
    <source>
        <dbReference type="ARBA" id="ARBA00022692"/>
    </source>
</evidence>
<dbReference type="SMART" id="SM00387">
    <property type="entry name" value="HATPase_c"/>
    <property type="match status" value="1"/>
</dbReference>
<evidence type="ECO:0000256" key="10">
    <source>
        <dbReference type="ARBA" id="ARBA00023136"/>
    </source>
</evidence>
<dbReference type="InterPro" id="IPR004358">
    <property type="entry name" value="Sig_transdc_His_kin-like_C"/>
</dbReference>
<comment type="catalytic activity">
    <reaction evidence="1">
        <text>ATP + protein L-histidine = ADP + protein N-phospho-L-histidine.</text>
        <dbReference type="EC" id="2.7.13.3"/>
    </reaction>
</comment>
<reference evidence="15 16" key="1">
    <citation type="journal article" date="2017" name="BMC Genomics">
        <title>Comparative genomic and phylogenomic analyses of the Bifidobacteriaceae family.</title>
        <authorList>
            <person name="Lugli G.A."/>
            <person name="Milani C."/>
            <person name="Turroni F."/>
            <person name="Duranti S."/>
            <person name="Mancabelli L."/>
            <person name="Mangifesta M."/>
            <person name="Ferrario C."/>
            <person name="Modesto M."/>
            <person name="Mattarelli P."/>
            <person name="Jiri K."/>
            <person name="van Sinderen D."/>
            <person name="Ventura M."/>
        </authorList>
    </citation>
    <scope>NUCLEOTIDE SEQUENCE [LARGE SCALE GENOMIC DNA]</scope>
    <source>
        <strain evidence="15 16">DSM 28807</strain>
    </source>
</reference>
<dbReference type="EMBL" id="MWWX01000005">
    <property type="protein sequence ID" value="OZG62307.1"/>
    <property type="molecule type" value="Genomic_DNA"/>
</dbReference>
<sequence>MTTPQQQPSTDDATKQRPHTPNWFQRLFIGHFDRVSLSTKLVVCTVVVMLVGISVITLSIRTLVGSYVLERTDRQLVQQRDLVFRNIDLLSQSSSGTSGLNSYFLQIQYTDGTVDDNGNAKTVIALLPRLKDDIVSMPSLPANGDTSGITLGEPFTTSAIVQRIVFPGTDEDESDGETDGTGSSNLLTSALGSVDRSTLNAARAPWRVLAMQWVENNQVRGIVYIGLSLSDQIDTMNTLTRYCVIVGIAVMLLGGSIATLVMQRTMAPLKRIEKTAAKIAAGDLSQRVPEAPENTEVGSLSASLNTMLTRIESSFREQEETTAKMKRFVSDASHELRTPLAAIHGYAELYTMQRDLPGALERADESISHIEKSSARMTVLVEDLLSLARLDEGRGIDVTGTVNLTSVVGDATDDLHALDPERGISLGTLRLDTTGASGEPGASGATPSAAPGARLVFTEDAPPQVMVPGDASRLRQVVTNIVGNIHRYTPADSPAEAGVGVIAAAIDPIQLSRLPSDDQSLRRFIEAAEVADSMPVGYRYAVIRFSDHGPGVPEESRAQIFERFYTADPSRARDKGGTGLGLAIAQSVVKAHRGFICATATPGGGLTFTVVLPIEQVPPSAAVTSAAAASVRPKRRRGAGQEM</sequence>
<dbReference type="FunFam" id="1.10.287.130:FF:000001">
    <property type="entry name" value="Two-component sensor histidine kinase"/>
    <property type="match status" value="1"/>
</dbReference>
<feature type="transmembrane region" description="Helical" evidence="12">
    <location>
        <begin position="239"/>
        <end position="261"/>
    </location>
</feature>
<dbReference type="GO" id="GO:0005886">
    <property type="term" value="C:plasma membrane"/>
    <property type="evidence" value="ECO:0007669"/>
    <property type="project" value="UniProtKB-SubCell"/>
</dbReference>
<evidence type="ECO:0000313" key="16">
    <source>
        <dbReference type="Proteomes" id="UP000216352"/>
    </source>
</evidence>
<keyword evidence="6 12" id="KW-0812">Transmembrane</keyword>
<dbReference type="InterPro" id="IPR003661">
    <property type="entry name" value="HisK_dim/P_dom"/>
</dbReference>
<dbReference type="InterPro" id="IPR005467">
    <property type="entry name" value="His_kinase_dom"/>
</dbReference>
<evidence type="ECO:0000313" key="15">
    <source>
        <dbReference type="EMBL" id="OZG62307.1"/>
    </source>
</evidence>
<keyword evidence="5" id="KW-0808">Transferase</keyword>
<evidence type="ECO:0000259" key="13">
    <source>
        <dbReference type="PROSITE" id="PS50109"/>
    </source>
</evidence>
<evidence type="ECO:0000256" key="5">
    <source>
        <dbReference type="ARBA" id="ARBA00022679"/>
    </source>
</evidence>
<dbReference type="CDD" id="cd06225">
    <property type="entry name" value="HAMP"/>
    <property type="match status" value="1"/>
</dbReference>
<dbReference type="SUPFAM" id="SSF47384">
    <property type="entry name" value="Homodimeric domain of signal transducing histidine kinase"/>
    <property type="match status" value="1"/>
</dbReference>